<comment type="caution">
    <text evidence="1">The sequence shown here is derived from an EMBL/GenBank/DDBJ whole genome shotgun (WGS) entry which is preliminary data.</text>
</comment>
<accession>A0ABQ9AZW5</accession>
<sequence length="69" mass="7972">MEAPHNSSVPSTSYAQRHFHPRRKLLFAVSGQLSRTSGIPGQRKWILESLANHLPLEYPKEEPNRRRPL</sequence>
<dbReference type="Proteomes" id="UP001141253">
    <property type="component" value="Chromosome 7"/>
</dbReference>
<evidence type="ECO:0000313" key="2">
    <source>
        <dbReference type="Proteomes" id="UP001141253"/>
    </source>
</evidence>
<dbReference type="EMBL" id="JAPFFI010000014">
    <property type="protein sequence ID" value="KAJ6366412.1"/>
    <property type="molecule type" value="Genomic_DNA"/>
</dbReference>
<reference evidence="1" key="1">
    <citation type="submission" date="2022-10" db="EMBL/GenBank/DDBJ databases">
        <authorList>
            <person name="Hyden B.L."/>
            <person name="Feng K."/>
            <person name="Yates T."/>
            <person name="Jawdy S."/>
            <person name="Smart L.B."/>
            <person name="Muchero W."/>
        </authorList>
    </citation>
    <scope>NUCLEOTIDE SEQUENCE</scope>
    <source>
        <tissue evidence="1">Shoot tip</tissue>
    </source>
</reference>
<name>A0ABQ9AZW5_9ROSI</name>
<protein>
    <submittedName>
        <fullName evidence="1">Uncharacterized protein</fullName>
    </submittedName>
</protein>
<reference evidence="1" key="2">
    <citation type="journal article" date="2023" name="Int. J. Mol. Sci.">
        <title>De Novo Assembly and Annotation of 11 Diverse Shrub Willow (Salix) Genomes Reveals Novel Gene Organization in Sex-Linked Regions.</title>
        <authorList>
            <person name="Hyden B."/>
            <person name="Feng K."/>
            <person name="Yates T.B."/>
            <person name="Jawdy S."/>
            <person name="Cereghino C."/>
            <person name="Smart L.B."/>
            <person name="Muchero W."/>
        </authorList>
    </citation>
    <scope>NUCLEOTIDE SEQUENCE</scope>
    <source>
        <tissue evidence="1">Shoot tip</tissue>
    </source>
</reference>
<organism evidence="1 2">
    <name type="scientific">Salix suchowensis</name>
    <dbReference type="NCBI Taxonomy" id="1278906"/>
    <lineage>
        <taxon>Eukaryota</taxon>
        <taxon>Viridiplantae</taxon>
        <taxon>Streptophyta</taxon>
        <taxon>Embryophyta</taxon>
        <taxon>Tracheophyta</taxon>
        <taxon>Spermatophyta</taxon>
        <taxon>Magnoliopsida</taxon>
        <taxon>eudicotyledons</taxon>
        <taxon>Gunneridae</taxon>
        <taxon>Pentapetalae</taxon>
        <taxon>rosids</taxon>
        <taxon>fabids</taxon>
        <taxon>Malpighiales</taxon>
        <taxon>Salicaceae</taxon>
        <taxon>Saliceae</taxon>
        <taxon>Salix</taxon>
    </lineage>
</organism>
<keyword evidence="2" id="KW-1185">Reference proteome</keyword>
<proteinExistence type="predicted"/>
<gene>
    <name evidence="1" type="ORF">OIU77_002904</name>
</gene>
<evidence type="ECO:0000313" key="1">
    <source>
        <dbReference type="EMBL" id="KAJ6366412.1"/>
    </source>
</evidence>